<dbReference type="AlphaFoldDB" id="A0AAT9H9K5"/>
<dbReference type="InterPro" id="IPR058240">
    <property type="entry name" value="rSAM_sf"/>
</dbReference>
<dbReference type="SUPFAM" id="SSF102114">
    <property type="entry name" value="Radical SAM enzymes"/>
    <property type="match status" value="1"/>
</dbReference>
<sequence>MELFSTILARLETIPFQQLHINGGEPTVHRDFPALSDAARTRLPGKVMVLGTNAITLARNKRIMDATLRSYDQVLIGCDDEHENYDEVHAVVPRLREAGKTVVINSVLEGISSPALRSSRGCATRTAPSTSPTTCTTSTSASRRTSCVASATATSTST</sequence>
<evidence type="ECO:0000256" key="1">
    <source>
        <dbReference type="SAM" id="MobiDB-lite"/>
    </source>
</evidence>
<accession>A0AAT9H9K5</accession>
<dbReference type="EMBL" id="AP035768">
    <property type="protein sequence ID" value="BFO14029.1"/>
    <property type="molecule type" value="Genomic_DNA"/>
</dbReference>
<proteinExistence type="predicted"/>
<dbReference type="InterPro" id="IPR013785">
    <property type="entry name" value="Aldolase_TIM"/>
</dbReference>
<reference evidence="2" key="2">
    <citation type="submission" date="2024-07" db="EMBL/GenBank/DDBJ databases">
        <title>Streptomyces haneummycinica sp. nov., a new antibiotic-producing actinobacterium isolated from marine sediment.</title>
        <authorList>
            <person name="Uemura M."/>
            <person name="Hamada M."/>
            <person name="Hirano S."/>
            <person name="Kobayashi K."/>
            <person name="Ohshiro T."/>
            <person name="Kobayashi T."/>
            <person name="Terahara T."/>
        </authorList>
    </citation>
    <scope>NUCLEOTIDE SEQUENCE</scope>
    <source>
        <strain evidence="2">KM77-8</strain>
    </source>
</reference>
<dbReference type="Gene3D" id="3.20.20.70">
    <property type="entry name" value="Aldolase class I"/>
    <property type="match status" value="1"/>
</dbReference>
<reference evidence="2" key="1">
    <citation type="submission" date="2024-06" db="EMBL/GenBank/DDBJ databases">
        <authorList>
            <consortium name="consrtm"/>
            <person name="Uemura M."/>
            <person name="Terahara T."/>
        </authorList>
    </citation>
    <scope>NUCLEOTIDE SEQUENCE</scope>
    <source>
        <strain evidence="2">KM77-8</strain>
    </source>
</reference>
<feature type="compositionally biased region" description="Low complexity" evidence="1">
    <location>
        <begin position="122"/>
        <end position="142"/>
    </location>
</feature>
<gene>
    <name evidence="2" type="ORF">SHKM778_04170</name>
</gene>
<organism evidence="2">
    <name type="scientific">Streptomyces haneummycinicus</name>
    <dbReference type="NCBI Taxonomy" id="3074435"/>
    <lineage>
        <taxon>Bacteria</taxon>
        <taxon>Bacillati</taxon>
        <taxon>Actinomycetota</taxon>
        <taxon>Actinomycetes</taxon>
        <taxon>Kitasatosporales</taxon>
        <taxon>Streptomycetaceae</taxon>
        <taxon>Streptomyces</taxon>
    </lineage>
</organism>
<evidence type="ECO:0000313" key="2">
    <source>
        <dbReference type="EMBL" id="BFO14029.1"/>
    </source>
</evidence>
<name>A0AAT9H9K5_9ACTN</name>
<protein>
    <recommendedName>
        <fullName evidence="3">Radical SAM protein</fullName>
    </recommendedName>
</protein>
<evidence type="ECO:0008006" key="3">
    <source>
        <dbReference type="Google" id="ProtNLM"/>
    </source>
</evidence>
<feature type="region of interest" description="Disordered" evidence="1">
    <location>
        <begin position="118"/>
        <end position="142"/>
    </location>
</feature>